<feature type="compositionally biased region" description="Polar residues" evidence="2">
    <location>
        <begin position="277"/>
        <end position="295"/>
    </location>
</feature>
<evidence type="ECO:0000313" key="5">
    <source>
        <dbReference type="Proteomes" id="UP000029665"/>
    </source>
</evidence>
<dbReference type="InterPro" id="IPR012677">
    <property type="entry name" value="Nucleotide-bd_a/b_plait_sf"/>
</dbReference>
<organism evidence="4 5">
    <name type="scientific">Pycnoporus cinnabarinus</name>
    <name type="common">Cinnabar-red polypore</name>
    <name type="synonym">Trametes cinnabarina</name>
    <dbReference type="NCBI Taxonomy" id="5643"/>
    <lineage>
        <taxon>Eukaryota</taxon>
        <taxon>Fungi</taxon>
        <taxon>Dikarya</taxon>
        <taxon>Basidiomycota</taxon>
        <taxon>Agaricomycotina</taxon>
        <taxon>Agaricomycetes</taxon>
        <taxon>Polyporales</taxon>
        <taxon>Polyporaceae</taxon>
        <taxon>Trametes</taxon>
    </lineage>
</organism>
<dbReference type="SMART" id="SM00360">
    <property type="entry name" value="RRM"/>
    <property type="match status" value="1"/>
</dbReference>
<evidence type="ECO:0000259" key="3">
    <source>
        <dbReference type="PROSITE" id="PS50102"/>
    </source>
</evidence>
<comment type="caution">
    <text evidence="4">The sequence shown here is derived from an EMBL/GenBank/DDBJ whole genome shotgun (WGS) entry which is preliminary data.</text>
</comment>
<evidence type="ECO:0000313" key="4">
    <source>
        <dbReference type="EMBL" id="CDO75497.1"/>
    </source>
</evidence>
<evidence type="ECO:0000256" key="2">
    <source>
        <dbReference type="SAM" id="MobiDB-lite"/>
    </source>
</evidence>
<dbReference type="EMBL" id="CCBP010000274">
    <property type="protein sequence ID" value="CDO75497.1"/>
    <property type="molecule type" value="Genomic_DNA"/>
</dbReference>
<feature type="region of interest" description="Disordered" evidence="2">
    <location>
        <begin position="221"/>
        <end position="303"/>
    </location>
</feature>
<accession>A0A060SLV2</accession>
<dbReference type="InterPro" id="IPR035979">
    <property type="entry name" value="RBD_domain_sf"/>
</dbReference>
<dbReference type="CDD" id="cd00590">
    <property type="entry name" value="RRM_SF"/>
    <property type="match status" value="2"/>
</dbReference>
<dbReference type="PANTHER" id="PTHR15241">
    <property type="entry name" value="TRANSFORMER-2-RELATED"/>
    <property type="match status" value="1"/>
</dbReference>
<keyword evidence="5" id="KW-1185">Reference proteome</keyword>
<dbReference type="PANTHER" id="PTHR15241:SF304">
    <property type="entry name" value="RRM DOMAIN-CONTAINING PROTEIN"/>
    <property type="match status" value="1"/>
</dbReference>
<dbReference type="InterPro" id="IPR000504">
    <property type="entry name" value="RRM_dom"/>
</dbReference>
<proteinExistence type="predicted"/>
<evidence type="ECO:0000256" key="1">
    <source>
        <dbReference type="PROSITE-ProRule" id="PRU00176"/>
    </source>
</evidence>
<gene>
    <name evidence="4" type="ORF">BN946_scf184935.g33</name>
</gene>
<feature type="region of interest" description="Disordered" evidence="2">
    <location>
        <begin position="181"/>
        <end position="203"/>
    </location>
</feature>
<dbReference type="AlphaFoldDB" id="A0A060SLV2"/>
<dbReference type="HOGENOM" id="CLU_737971_0_0_1"/>
<name>A0A060SLV2_PYCCI</name>
<protein>
    <recommendedName>
        <fullName evidence="3">RRM domain-containing protein</fullName>
    </recommendedName>
</protein>
<feature type="domain" description="RRM" evidence="3">
    <location>
        <begin position="73"/>
        <end position="156"/>
    </location>
</feature>
<feature type="compositionally biased region" description="Basic and acidic residues" evidence="2">
    <location>
        <begin position="247"/>
        <end position="266"/>
    </location>
</feature>
<dbReference type="SUPFAM" id="SSF54928">
    <property type="entry name" value="RNA-binding domain, RBD"/>
    <property type="match status" value="1"/>
</dbReference>
<dbReference type="OrthoDB" id="410044at2759"/>
<dbReference type="STRING" id="5643.A0A060SLV2"/>
<reference evidence="4" key="1">
    <citation type="submission" date="2014-01" db="EMBL/GenBank/DDBJ databases">
        <title>The genome of the white-rot fungus Pycnoporus cinnabarinus: a basidiomycete model with a versatile arsenal for lignocellulosic biomass breakdown.</title>
        <authorList>
            <person name="Levasseur A."/>
            <person name="Lomascolo A."/>
            <person name="Ruiz-Duenas F.J."/>
            <person name="Uzan E."/>
            <person name="Piumi F."/>
            <person name="Kues U."/>
            <person name="Ram A.F.J."/>
            <person name="Murat C."/>
            <person name="Haon M."/>
            <person name="Benoit I."/>
            <person name="Arfi Y."/>
            <person name="Chevret D."/>
            <person name="Drula E."/>
            <person name="Kwon M.J."/>
            <person name="Gouret P."/>
            <person name="Lesage-Meessen L."/>
            <person name="Lombard V."/>
            <person name="Mariette J."/>
            <person name="Noirot C."/>
            <person name="Park J."/>
            <person name="Patyshakuliyeva A."/>
            <person name="Wieneger R.A.B."/>
            <person name="Wosten H.A.B."/>
            <person name="Martin F."/>
            <person name="Coutinho P.M."/>
            <person name="de Vries R."/>
            <person name="Martinez A.T."/>
            <person name="Klopp C."/>
            <person name="Pontarotti P."/>
            <person name="Henrissat B."/>
            <person name="Record E."/>
        </authorList>
    </citation>
    <scope>NUCLEOTIDE SEQUENCE [LARGE SCALE GENOMIC DNA]</scope>
    <source>
        <strain evidence="4">BRFM137</strain>
    </source>
</reference>
<sequence>MPPKTVVRERAWGTRYDSLEFEPSSPPIHRRLAIDSNADSPSAPVSVRDLAIYAPNSSAGDGTFTQDATVHDASIFIGGLPTNVDHAELTRRLTDHLSIHPQVKAVKVIRNSARGGVCAFIQCESVSAASALLSDLQSSPRRQFHGHLLRFEAAKASRALLIPARSAGELDVSILGSDDSLDDSVNTSLPSSGSISSTPAGSTHRWADQVSELDVFAKPLFPSLPPQHPSTPSIEKASDSHVPSCEPADKSTERSFSDHDTVDRVSSHTAPCLPLATSVNTSRQSSREQLSTGPAVSSPVFAPENGFRADSRATPMLSLPFNPPAREVDPLTIFVGGLSVLDAEAWTEDRLRGLFERFGTIERVQVCTNEPASLS</sequence>
<dbReference type="GO" id="GO:0003723">
    <property type="term" value="F:RNA binding"/>
    <property type="evidence" value="ECO:0007669"/>
    <property type="project" value="UniProtKB-UniRule"/>
</dbReference>
<dbReference type="Proteomes" id="UP000029665">
    <property type="component" value="Unassembled WGS sequence"/>
</dbReference>
<dbReference type="PROSITE" id="PS50102">
    <property type="entry name" value="RRM"/>
    <property type="match status" value="1"/>
</dbReference>
<keyword evidence="1" id="KW-0694">RNA-binding</keyword>
<dbReference type="Gene3D" id="3.30.70.330">
    <property type="match status" value="2"/>
</dbReference>